<dbReference type="InterPro" id="IPR011600">
    <property type="entry name" value="Pept_C14_caspase"/>
</dbReference>
<proteinExistence type="inferred from homology"/>
<comment type="caution">
    <text evidence="3">The sequence shown here is derived from an EMBL/GenBank/DDBJ whole genome shotgun (WGS) entry which is preliminary data.</text>
</comment>
<accession>A0A1A6HVA1</accession>
<name>A0A1A6HVA1_NEOLE</name>
<keyword evidence="4" id="KW-1185">Reference proteome</keyword>
<dbReference type="PROSITE" id="PS50208">
    <property type="entry name" value="CASPASE_P20"/>
    <property type="match status" value="1"/>
</dbReference>
<dbReference type="InterPro" id="IPR001309">
    <property type="entry name" value="Pept_C14_p20"/>
</dbReference>
<protein>
    <recommendedName>
        <fullName evidence="2">Caspase family p20 domain-containing protein</fullName>
    </recommendedName>
</protein>
<feature type="non-terminal residue" evidence="3">
    <location>
        <position position="1"/>
    </location>
</feature>
<evidence type="ECO:0000259" key="2">
    <source>
        <dbReference type="PROSITE" id="PS50208"/>
    </source>
</evidence>
<sequence>GKYSVQGSRVALILSSPGVSATAVAALDGVSQALGFGNCEKRKVPVQSFLEELSLFRERLDVKRGAVGCVLVVLIAPSGQLRQPQLLVQELSRCGALQGCPKIFLLLSSGLKAAWEPEAFLTGLGKICSQHPHWSLLQLLTEVGDPEEGKAGPKVAEESAGDTYCPVFRTSLRGTLCLGDVEPWRPQSDSGPSAQYDLSGTRAALLLAVIQDRPGTQHDVAALEGLCQVLGFKVTLRTDPTAQAFWEELAQFREKLDTHQGPVSCALVALMAHGGPQGQLLGADGQEVQPEMLVQELSCCQALQSRPKIFLLQACRGGKRPCLKPNHLPWHSSASPWPPTFPIHLLQEACTLAFPCSSLSSPQT</sequence>
<dbReference type="GO" id="GO:0004197">
    <property type="term" value="F:cysteine-type endopeptidase activity"/>
    <property type="evidence" value="ECO:0007669"/>
    <property type="project" value="InterPro"/>
</dbReference>
<dbReference type="Pfam" id="PF00656">
    <property type="entry name" value="Peptidase_C14"/>
    <property type="match status" value="1"/>
</dbReference>
<comment type="similarity">
    <text evidence="1">Belongs to the peptidase C14A family.</text>
</comment>
<dbReference type="OrthoDB" id="6097640at2759"/>
<feature type="domain" description="Caspase family p20" evidence="2">
    <location>
        <begin position="210"/>
        <end position="319"/>
    </location>
</feature>
<dbReference type="PRINTS" id="PR00376">
    <property type="entry name" value="IL1BCENZYME"/>
</dbReference>
<dbReference type="EMBL" id="LZPO01008064">
    <property type="protein sequence ID" value="OBS82383.1"/>
    <property type="molecule type" value="Genomic_DNA"/>
</dbReference>
<dbReference type="AlphaFoldDB" id="A0A1A6HVA1"/>
<dbReference type="InterPro" id="IPR052039">
    <property type="entry name" value="Caspase-related_regulators"/>
</dbReference>
<dbReference type="InterPro" id="IPR029030">
    <property type="entry name" value="Caspase-like_dom_sf"/>
</dbReference>
<organism evidence="3 4">
    <name type="scientific">Neotoma lepida</name>
    <name type="common">Desert woodrat</name>
    <dbReference type="NCBI Taxonomy" id="56216"/>
    <lineage>
        <taxon>Eukaryota</taxon>
        <taxon>Metazoa</taxon>
        <taxon>Chordata</taxon>
        <taxon>Craniata</taxon>
        <taxon>Vertebrata</taxon>
        <taxon>Euteleostomi</taxon>
        <taxon>Mammalia</taxon>
        <taxon>Eutheria</taxon>
        <taxon>Euarchontoglires</taxon>
        <taxon>Glires</taxon>
        <taxon>Rodentia</taxon>
        <taxon>Myomorpha</taxon>
        <taxon>Muroidea</taxon>
        <taxon>Cricetidae</taxon>
        <taxon>Neotominae</taxon>
        <taxon>Neotoma</taxon>
    </lineage>
</organism>
<evidence type="ECO:0000256" key="1">
    <source>
        <dbReference type="ARBA" id="ARBA00010134"/>
    </source>
</evidence>
<dbReference type="PANTHER" id="PTHR22576:SF41">
    <property type="entry name" value="CASPASE 14, APOPTOSIS-RELATED CYSTEINE PEPTIDASE"/>
    <property type="match status" value="1"/>
</dbReference>
<dbReference type="SUPFAM" id="SSF52129">
    <property type="entry name" value="Caspase-like"/>
    <property type="match status" value="2"/>
</dbReference>
<evidence type="ECO:0000313" key="4">
    <source>
        <dbReference type="Proteomes" id="UP000092124"/>
    </source>
</evidence>
<dbReference type="STRING" id="56216.A0A1A6HVA1"/>
<gene>
    <name evidence="3" type="ORF">A6R68_23621</name>
</gene>
<dbReference type="Gene3D" id="3.40.50.1460">
    <property type="match status" value="1"/>
</dbReference>
<reference evidence="3 4" key="1">
    <citation type="submission" date="2016-06" db="EMBL/GenBank/DDBJ databases">
        <title>The Draft Genome Sequence and Annotation of the Desert Woodrat Neotoma lepida.</title>
        <authorList>
            <person name="Campbell M."/>
            <person name="Oakeson K.F."/>
            <person name="Yandell M."/>
            <person name="Halpert J.R."/>
            <person name="Dearing D."/>
        </authorList>
    </citation>
    <scope>NUCLEOTIDE SEQUENCE [LARGE SCALE GENOMIC DNA]</scope>
    <source>
        <strain evidence="3">417</strain>
        <tissue evidence="3">Liver</tissue>
    </source>
</reference>
<dbReference type="InterPro" id="IPR015917">
    <property type="entry name" value="Pept_C14A"/>
</dbReference>
<evidence type="ECO:0000313" key="3">
    <source>
        <dbReference type="EMBL" id="OBS82383.1"/>
    </source>
</evidence>
<dbReference type="Proteomes" id="UP000092124">
    <property type="component" value="Unassembled WGS sequence"/>
</dbReference>
<dbReference type="PANTHER" id="PTHR22576">
    <property type="entry name" value="MUCOSA ASSOCIATED LYMPHOID TISSUE LYMPHOMA TRANSLOCATION PROTEIN 1/PARACASPASE"/>
    <property type="match status" value="1"/>
</dbReference>
<dbReference type="GO" id="GO:0006508">
    <property type="term" value="P:proteolysis"/>
    <property type="evidence" value="ECO:0007669"/>
    <property type="project" value="InterPro"/>
</dbReference>